<name>A0A2S8FA01_9BACT</name>
<gene>
    <name evidence="1" type="ORF">C5Y98_22445</name>
</gene>
<dbReference type="EMBL" id="PUIB01000023">
    <property type="protein sequence ID" value="PQO28975.1"/>
    <property type="molecule type" value="Genomic_DNA"/>
</dbReference>
<sequence length="226" mass="25365">MLLLLIGLAAAILAGIGGIWVSLSPLTAAGPAGESTPYLLDRLTTDSGRTVFRLTAIADRRTFAHFSFHRHTASQVTLHVTRQSLDTIDAVANWEKKAHQEVISSDAQFPWWNASYLPAADFRLPSGRLIEESGDIFLVVAVDRTLSIYRYSEGEQEFLQFAGSLTESTRRRLFAETFSVDDVYWTYALVMNADYFLHGTHSLQPRIQAGIDIAALREEWERRQSD</sequence>
<dbReference type="Proteomes" id="UP000239388">
    <property type="component" value="Unassembled WGS sequence"/>
</dbReference>
<organism evidence="1 2">
    <name type="scientific">Blastopirellula marina</name>
    <dbReference type="NCBI Taxonomy" id="124"/>
    <lineage>
        <taxon>Bacteria</taxon>
        <taxon>Pseudomonadati</taxon>
        <taxon>Planctomycetota</taxon>
        <taxon>Planctomycetia</taxon>
        <taxon>Pirellulales</taxon>
        <taxon>Pirellulaceae</taxon>
        <taxon>Blastopirellula</taxon>
    </lineage>
</organism>
<accession>A0A2S8FA01</accession>
<proteinExistence type="predicted"/>
<evidence type="ECO:0000313" key="2">
    <source>
        <dbReference type="Proteomes" id="UP000239388"/>
    </source>
</evidence>
<reference evidence="1 2" key="1">
    <citation type="submission" date="2018-02" db="EMBL/GenBank/DDBJ databases">
        <title>Comparative genomes isolates from brazilian mangrove.</title>
        <authorList>
            <person name="Araujo J.E."/>
            <person name="Taketani R.G."/>
            <person name="Silva M.C.P."/>
            <person name="Loureco M.V."/>
            <person name="Andreote F.D."/>
        </authorList>
    </citation>
    <scope>NUCLEOTIDE SEQUENCE [LARGE SCALE GENOMIC DNA]</scope>
    <source>
        <strain evidence="1 2">NAP PRIS-MGV</strain>
    </source>
</reference>
<dbReference type="RefSeq" id="WP_105357650.1">
    <property type="nucleotide sequence ID" value="NZ_PUIB01000023.1"/>
</dbReference>
<evidence type="ECO:0000313" key="1">
    <source>
        <dbReference type="EMBL" id="PQO28975.1"/>
    </source>
</evidence>
<comment type="caution">
    <text evidence="1">The sequence shown here is derived from an EMBL/GenBank/DDBJ whole genome shotgun (WGS) entry which is preliminary data.</text>
</comment>
<protein>
    <submittedName>
        <fullName evidence="1">Uncharacterized protein</fullName>
    </submittedName>
</protein>
<dbReference type="AlphaFoldDB" id="A0A2S8FA01"/>